<dbReference type="GO" id="GO:0005634">
    <property type="term" value="C:nucleus"/>
    <property type="evidence" value="ECO:0007669"/>
    <property type="project" value="UniProtKB-SubCell"/>
</dbReference>
<keyword evidence="5" id="KW-0804">Transcription</keyword>
<keyword evidence="4" id="KW-0238">DNA-binding</keyword>
<proteinExistence type="predicted"/>
<keyword evidence="7" id="KW-0812">Transmembrane</keyword>
<dbReference type="InterPro" id="IPR050815">
    <property type="entry name" value="TF_fung"/>
</dbReference>
<organism evidence="9 10">
    <name type="scientific">Penicillium capsulatum</name>
    <dbReference type="NCBI Taxonomy" id="69766"/>
    <lineage>
        <taxon>Eukaryota</taxon>
        <taxon>Fungi</taxon>
        <taxon>Dikarya</taxon>
        <taxon>Ascomycota</taxon>
        <taxon>Pezizomycotina</taxon>
        <taxon>Eurotiomycetes</taxon>
        <taxon>Eurotiomycetidae</taxon>
        <taxon>Eurotiales</taxon>
        <taxon>Aspergillaceae</taxon>
        <taxon>Penicillium</taxon>
    </lineage>
</organism>
<evidence type="ECO:0000313" key="9">
    <source>
        <dbReference type="EMBL" id="KAJ5161059.1"/>
    </source>
</evidence>
<keyword evidence="2" id="KW-0479">Metal-binding</keyword>
<dbReference type="InterPro" id="IPR036864">
    <property type="entry name" value="Zn2-C6_fun-type_DNA-bd_sf"/>
</dbReference>
<keyword evidence="6" id="KW-0539">Nucleus</keyword>
<dbReference type="SMART" id="SM00906">
    <property type="entry name" value="Fungal_trans"/>
    <property type="match status" value="1"/>
</dbReference>
<evidence type="ECO:0000256" key="2">
    <source>
        <dbReference type="ARBA" id="ARBA00022723"/>
    </source>
</evidence>
<keyword evidence="7" id="KW-1133">Transmembrane helix</keyword>
<keyword evidence="10" id="KW-1185">Reference proteome</keyword>
<dbReference type="SMART" id="SM00066">
    <property type="entry name" value="GAL4"/>
    <property type="match status" value="1"/>
</dbReference>
<evidence type="ECO:0000256" key="3">
    <source>
        <dbReference type="ARBA" id="ARBA00023015"/>
    </source>
</evidence>
<dbReference type="InterPro" id="IPR007219">
    <property type="entry name" value="XnlR_reg_dom"/>
</dbReference>
<dbReference type="Proteomes" id="UP001146351">
    <property type="component" value="Unassembled WGS sequence"/>
</dbReference>
<reference evidence="9" key="1">
    <citation type="submission" date="2022-11" db="EMBL/GenBank/DDBJ databases">
        <authorList>
            <person name="Petersen C."/>
        </authorList>
    </citation>
    <scope>NUCLEOTIDE SEQUENCE</scope>
    <source>
        <strain evidence="9">IBT 21917</strain>
    </source>
</reference>
<sequence>MRQARACRACRERRRRCETQAPGLACKHCVAKRLACTNSEISQGPRDYIDSHSLGNPTAGLLHVPPAQCPLPAKPLAVELSELYFHYVHDQFHTLFHPPSFMQDLKCGKAPPILLYGMMALSARFSTNVAFADVDPRMRGQGYAKECERLLELNNVSITTLRACVLLGAFWITEGNPGSESIYYAVACRIAQLLDIPHRPAESRVEQEVNIRSSFCPHRAIGIATYLTIAWWALCMIDVWSSSGVRLPRLLQPTDTIPLPMEESTFLSTKHEEGFDVAIQPTRKSSLLAEMVRLNCILKQINDLNVRASENELDSSSIIHDVKDLSQQLDTWLGELPNYMRDTRANMIDLAAQGLGRLLVALYLGYYHYGQMLYYRFLHDDSRESNTHTRYYAAKCKQHAGNLCNIVYASDEIPGCDVKYNMVGHVLVIASTIQIHSLLFDANGDNVAQAKTRLEKNFCVLTRLRRLWPTLDFCMDRLMSFHAACKHSADTSFRMDRWMVRFLVEFASPVSDESTRAHAESPWSLSELGISVERS</sequence>
<dbReference type="EMBL" id="JAPQKO010000005">
    <property type="protein sequence ID" value="KAJ5161059.1"/>
    <property type="molecule type" value="Genomic_DNA"/>
</dbReference>
<comment type="caution">
    <text evidence="9">The sequence shown here is derived from an EMBL/GenBank/DDBJ whole genome shotgun (WGS) entry which is preliminary data.</text>
</comment>
<feature type="domain" description="Zn(2)-C6 fungal-type" evidence="8">
    <location>
        <begin position="6"/>
        <end position="38"/>
    </location>
</feature>
<keyword evidence="3" id="KW-0805">Transcription regulation</keyword>
<dbReference type="PANTHER" id="PTHR47338:SF16">
    <property type="entry name" value="TRANSCRIPTION FACTOR, PUTATIVE (AFU_ORTHOLOGUE AFUA_2G09360)-RELATED"/>
    <property type="match status" value="1"/>
</dbReference>
<evidence type="ECO:0000256" key="5">
    <source>
        <dbReference type="ARBA" id="ARBA00023163"/>
    </source>
</evidence>
<dbReference type="InterPro" id="IPR001138">
    <property type="entry name" value="Zn2Cys6_DnaBD"/>
</dbReference>
<reference evidence="9" key="2">
    <citation type="journal article" date="2023" name="IMA Fungus">
        <title>Comparative genomic study of the Penicillium genus elucidates a diverse pangenome and 15 lateral gene transfer events.</title>
        <authorList>
            <person name="Petersen C."/>
            <person name="Sorensen T."/>
            <person name="Nielsen M.R."/>
            <person name="Sondergaard T.E."/>
            <person name="Sorensen J.L."/>
            <person name="Fitzpatrick D.A."/>
            <person name="Frisvad J.C."/>
            <person name="Nielsen K.L."/>
        </authorList>
    </citation>
    <scope>NUCLEOTIDE SEQUENCE</scope>
    <source>
        <strain evidence="9">IBT 21917</strain>
    </source>
</reference>
<dbReference type="Pfam" id="PF04082">
    <property type="entry name" value="Fungal_trans"/>
    <property type="match status" value="1"/>
</dbReference>
<dbReference type="GO" id="GO:0003677">
    <property type="term" value="F:DNA binding"/>
    <property type="evidence" value="ECO:0007669"/>
    <property type="project" value="UniProtKB-KW"/>
</dbReference>
<dbReference type="Gene3D" id="4.10.240.10">
    <property type="entry name" value="Zn(2)-C6 fungal-type DNA-binding domain"/>
    <property type="match status" value="1"/>
</dbReference>
<dbReference type="GO" id="GO:0006351">
    <property type="term" value="P:DNA-templated transcription"/>
    <property type="evidence" value="ECO:0007669"/>
    <property type="project" value="InterPro"/>
</dbReference>
<dbReference type="GO" id="GO:0000981">
    <property type="term" value="F:DNA-binding transcription factor activity, RNA polymerase II-specific"/>
    <property type="evidence" value="ECO:0007669"/>
    <property type="project" value="InterPro"/>
</dbReference>
<evidence type="ECO:0000256" key="7">
    <source>
        <dbReference type="SAM" id="Phobius"/>
    </source>
</evidence>
<feature type="transmembrane region" description="Helical" evidence="7">
    <location>
        <begin position="220"/>
        <end position="240"/>
    </location>
</feature>
<evidence type="ECO:0000256" key="4">
    <source>
        <dbReference type="ARBA" id="ARBA00023125"/>
    </source>
</evidence>
<gene>
    <name evidence="9" type="ORF">N7492_006451</name>
</gene>
<keyword evidence="7" id="KW-0472">Membrane</keyword>
<evidence type="ECO:0000259" key="8">
    <source>
        <dbReference type="PROSITE" id="PS50048"/>
    </source>
</evidence>
<dbReference type="PANTHER" id="PTHR47338">
    <property type="entry name" value="ZN(II)2CYS6 TRANSCRIPTION FACTOR (EUROFUNG)-RELATED"/>
    <property type="match status" value="1"/>
</dbReference>
<dbReference type="GO" id="GO:0008270">
    <property type="term" value="F:zinc ion binding"/>
    <property type="evidence" value="ECO:0007669"/>
    <property type="project" value="InterPro"/>
</dbReference>
<dbReference type="OrthoDB" id="1924787at2759"/>
<dbReference type="AlphaFoldDB" id="A0A9W9LKQ4"/>
<accession>A0A9W9LKQ4</accession>
<dbReference type="CDD" id="cd12148">
    <property type="entry name" value="fungal_TF_MHR"/>
    <property type="match status" value="1"/>
</dbReference>
<dbReference type="PROSITE" id="PS50048">
    <property type="entry name" value="ZN2_CY6_FUNGAL_2"/>
    <property type="match status" value="1"/>
</dbReference>
<dbReference type="PROSITE" id="PS00463">
    <property type="entry name" value="ZN2_CY6_FUNGAL_1"/>
    <property type="match status" value="1"/>
</dbReference>
<name>A0A9W9LKQ4_9EURO</name>
<protein>
    <recommendedName>
        <fullName evidence="8">Zn(2)-C6 fungal-type domain-containing protein</fullName>
    </recommendedName>
</protein>
<comment type="subcellular location">
    <subcellularLocation>
        <location evidence="1">Nucleus</location>
    </subcellularLocation>
</comment>
<evidence type="ECO:0000256" key="1">
    <source>
        <dbReference type="ARBA" id="ARBA00004123"/>
    </source>
</evidence>
<dbReference type="Pfam" id="PF00172">
    <property type="entry name" value="Zn_clus"/>
    <property type="match status" value="1"/>
</dbReference>
<evidence type="ECO:0000256" key="6">
    <source>
        <dbReference type="ARBA" id="ARBA00023242"/>
    </source>
</evidence>
<dbReference type="SUPFAM" id="SSF57701">
    <property type="entry name" value="Zn2/Cys6 DNA-binding domain"/>
    <property type="match status" value="1"/>
</dbReference>
<evidence type="ECO:0000313" key="10">
    <source>
        <dbReference type="Proteomes" id="UP001146351"/>
    </source>
</evidence>